<feature type="compositionally biased region" description="Polar residues" evidence="1">
    <location>
        <begin position="74"/>
        <end position="97"/>
    </location>
</feature>
<sequence length="343" mass="37615">MLNLSMKRQREEELDEPPGPIVQQKKKPRPLSLRTSPAIKHITPISQRHTAPSFPISSTLTPTESSDDDPMQEGVSQSQHIESHSHAFNSMRTSCAESDSDFEMADSQPKSATMQPLLSAGSGPLRPEGNLESPIPSLLLDRSLNVSGGRTATPIFSHFTSNMNTDSMMRDTLSPTEPQCSHPSQPAATDEANWWRRRRLPSPISEDETQVNKVALDEGFKHHSKQAEQFTGTYNPPGIRISVTPAQSGMPLSGFPDAQAEHRIPSLHSRTVENQPNSGLAFGDSSVRNGSLSTLPTRPASTVSDCSTHSPRPQKLTIAMGFRADCDKCRQRVPGHYSHIIRS</sequence>
<feature type="region of interest" description="Disordered" evidence="1">
    <location>
        <begin position="271"/>
        <end position="312"/>
    </location>
</feature>
<keyword evidence="3" id="KW-1185">Reference proteome</keyword>
<proteinExistence type="predicted"/>
<dbReference type="Proteomes" id="UP001219355">
    <property type="component" value="Chromosome 2"/>
</dbReference>
<dbReference type="AlphaFoldDB" id="A0AAF0DIP6"/>
<reference evidence="2" key="1">
    <citation type="submission" date="2023-03" db="EMBL/GenBank/DDBJ databases">
        <title>Emydomyces testavorans Genome Sequence.</title>
        <authorList>
            <person name="Hoyer L."/>
        </authorList>
    </citation>
    <scope>NUCLEOTIDE SEQUENCE</scope>
    <source>
        <strain evidence="2">16-2883</strain>
    </source>
</reference>
<evidence type="ECO:0000313" key="3">
    <source>
        <dbReference type="Proteomes" id="UP001219355"/>
    </source>
</evidence>
<accession>A0AAF0DIP6</accession>
<protein>
    <submittedName>
        <fullName evidence="2">Uncharacterized protein</fullName>
    </submittedName>
</protein>
<feature type="compositionally biased region" description="Polar residues" evidence="1">
    <location>
        <begin position="44"/>
        <end position="64"/>
    </location>
</feature>
<evidence type="ECO:0000256" key="1">
    <source>
        <dbReference type="SAM" id="MobiDB-lite"/>
    </source>
</evidence>
<feature type="compositionally biased region" description="Polar residues" evidence="1">
    <location>
        <begin position="286"/>
        <end position="311"/>
    </location>
</feature>
<feature type="region of interest" description="Disordered" evidence="1">
    <location>
        <begin position="1"/>
        <end position="132"/>
    </location>
</feature>
<dbReference type="EMBL" id="CP120628">
    <property type="protein sequence ID" value="WEW59058.1"/>
    <property type="molecule type" value="Genomic_DNA"/>
</dbReference>
<name>A0AAF0DIP6_9EURO</name>
<organism evidence="2 3">
    <name type="scientific">Emydomyces testavorans</name>
    <dbReference type="NCBI Taxonomy" id="2070801"/>
    <lineage>
        <taxon>Eukaryota</taxon>
        <taxon>Fungi</taxon>
        <taxon>Dikarya</taxon>
        <taxon>Ascomycota</taxon>
        <taxon>Pezizomycotina</taxon>
        <taxon>Eurotiomycetes</taxon>
        <taxon>Eurotiomycetidae</taxon>
        <taxon>Onygenales</taxon>
        <taxon>Nannizziopsiaceae</taxon>
        <taxon>Emydomyces</taxon>
    </lineage>
</organism>
<evidence type="ECO:0000313" key="2">
    <source>
        <dbReference type="EMBL" id="WEW59058.1"/>
    </source>
</evidence>
<gene>
    <name evidence="2" type="ORF">PRK78_004526</name>
</gene>